<dbReference type="Proteomes" id="UP000729402">
    <property type="component" value="Unassembled WGS sequence"/>
</dbReference>
<dbReference type="Pfam" id="PF00067">
    <property type="entry name" value="p450"/>
    <property type="match status" value="1"/>
</dbReference>
<evidence type="ECO:0000256" key="4">
    <source>
        <dbReference type="ARBA" id="ARBA00022723"/>
    </source>
</evidence>
<evidence type="ECO:0000256" key="11">
    <source>
        <dbReference type="SAM" id="MobiDB-lite"/>
    </source>
</evidence>
<dbReference type="InterPro" id="IPR050665">
    <property type="entry name" value="Cytochrome_P450_Monooxygen"/>
</dbReference>
<evidence type="ECO:0000256" key="8">
    <source>
        <dbReference type="ARBA" id="ARBA00023136"/>
    </source>
</evidence>
<dbReference type="InterPro" id="IPR002885">
    <property type="entry name" value="PPR_rpt"/>
</dbReference>
<dbReference type="PANTHER" id="PTHR24282">
    <property type="entry name" value="CYTOCHROME P450 FAMILY MEMBER"/>
    <property type="match status" value="1"/>
</dbReference>
<evidence type="ECO:0000313" key="13">
    <source>
        <dbReference type="Proteomes" id="UP000729402"/>
    </source>
</evidence>
<keyword evidence="7 10" id="KW-0503">Monooxygenase</keyword>
<evidence type="ECO:0000256" key="2">
    <source>
        <dbReference type="ARBA" id="ARBA00010617"/>
    </source>
</evidence>
<keyword evidence="3 10" id="KW-0349">Heme</keyword>
<dbReference type="InterPro" id="IPR001128">
    <property type="entry name" value="Cyt_P450"/>
</dbReference>
<dbReference type="InterPro" id="IPR017972">
    <property type="entry name" value="Cyt_P450_CS"/>
</dbReference>
<name>A0A8J5W4V9_ZIZPA</name>
<dbReference type="GO" id="GO:0016020">
    <property type="term" value="C:membrane"/>
    <property type="evidence" value="ECO:0007669"/>
    <property type="project" value="UniProtKB-SubCell"/>
</dbReference>
<dbReference type="AlphaFoldDB" id="A0A8J5W4V9"/>
<keyword evidence="6 10" id="KW-0408">Iron</keyword>
<dbReference type="GO" id="GO:0004497">
    <property type="term" value="F:monooxygenase activity"/>
    <property type="evidence" value="ECO:0007669"/>
    <property type="project" value="UniProtKB-KW"/>
</dbReference>
<comment type="similarity">
    <text evidence="2 10">Belongs to the cytochrome P450 family.</text>
</comment>
<keyword evidence="13" id="KW-1185">Reference proteome</keyword>
<evidence type="ECO:0000256" key="5">
    <source>
        <dbReference type="ARBA" id="ARBA00023002"/>
    </source>
</evidence>
<proteinExistence type="inferred from homology"/>
<dbReference type="GO" id="GO:0020037">
    <property type="term" value="F:heme binding"/>
    <property type="evidence" value="ECO:0007669"/>
    <property type="project" value="InterPro"/>
</dbReference>
<evidence type="ECO:0000256" key="3">
    <source>
        <dbReference type="ARBA" id="ARBA00022617"/>
    </source>
</evidence>
<dbReference type="GO" id="GO:0005506">
    <property type="term" value="F:iron ion binding"/>
    <property type="evidence" value="ECO:0007669"/>
    <property type="project" value="InterPro"/>
</dbReference>
<evidence type="ECO:0000256" key="7">
    <source>
        <dbReference type="ARBA" id="ARBA00023033"/>
    </source>
</evidence>
<keyword evidence="5 10" id="KW-0560">Oxidoreductase</keyword>
<dbReference type="PROSITE" id="PS00086">
    <property type="entry name" value="CYTOCHROME_P450"/>
    <property type="match status" value="1"/>
</dbReference>
<comment type="subcellular location">
    <subcellularLocation>
        <location evidence="1">Membrane</location>
    </subcellularLocation>
</comment>
<keyword evidence="4 10" id="KW-0479">Metal-binding</keyword>
<keyword evidence="8" id="KW-0472">Membrane</keyword>
<evidence type="ECO:0000256" key="9">
    <source>
        <dbReference type="PROSITE-ProRule" id="PRU00708"/>
    </source>
</evidence>
<reference evidence="12" key="1">
    <citation type="journal article" date="2021" name="bioRxiv">
        <title>Whole Genome Assembly and Annotation of Northern Wild Rice, Zizania palustris L., Supports a Whole Genome Duplication in the Zizania Genus.</title>
        <authorList>
            <person name="Haas M."/>
            <person name="Kono T."/>
            <person name="Macchietto M."/>
            <person name="Millas R."/>
            <person name="McGilp L."/>
            <person name="Shao M."/>
            <person name="Duquette J."/>
            <person name="Hirsch C.N."/>
            <person name="Kimball J."/>
        </authorList>
    </citation>
    <scope>NUCLEOTIDE SEQUENCE</scope>
    <source>
        <tissue evidence="12">Fresh leaf tissue</tissue>
    </source>
</reference>
<evidence type="ECO:0000256" key="10">
    <source>
        <dbReference type="RuleBase" id="RU000461"/>
    </source>
</evidence>
<gene>
    <name evidence="12" type="ORF">GUJ93_ZPchr0007g3773</name>
</gene>
<feature type="region of interest" description="Disordered" evidence="11">
    <location>
        <begin position="522"/>
        <end position="546"/>
    </location>
</feature>
<feature type="repeat" description="PPR" evidence="9">
    <location>
        <begin position="618"/>
        <end position="652"/>
    </location>
</feature>
<dbReference type="EMBL" id="JAAALK010000282">
    <property type="protein sequence ID" value="KAG8079593.1"/>
    <property type="molecule type" value="Genomic_DNA"/>
</dbReference>
<evidence type="ECO:0000313" key="12">
    <source>
        <dbReference type="EMBL" id="KAG8079593.1"/>
    </source>
</evidence>
<evidence type="ECO:0000256" key="1">
    <source>
        <dbReference type="ARBA" id="ARBA00004370"/>
    </source>
</evidence>
<dbReference type="Pfam" id="PF01535">
    <property type="entry name" value="PPR"/>
    <property type="match status" value="1"/>
</dbReference>
<feature type="compositionally biased region" description="Low complexity" evidence="11">
    <location>
        <begin position="531"/>
        <end position="546"/>
    </location>
</feature>
<sequence length="673" mass="73905">MGCAWVVWAAAAAVLASCLLDALARLVWRPRAVAAALRRQGVRGPRYRLFTGNLGDIKTLRAAGAGVALDVASHDFTPIVHPEFREWIPLYGRVFLCWFGSMPNICVADVDLAKQVLSDRTGLFPKNLTNPALVKLLGKGLVLANGDDWHRHKKVVHPAFNIDKLKVMTATMADCARATVSGWEEQLAASHGSQLELELGSQFEEMTADVICHTAFGSSYREGRQVFMGLKELQFLAFSATLAVNIPGSRYFPTKNNLRTWRLDKMVRSTLMQIVKNRLAAKEKDGYGDDLLGLMLQAGAAPEPGAKADQQLLSMDEIIDECKTFFFAGQETTSHLLTWTMFLLSTHPDWQEKLREEVVRECGGGDDDQLPTYDMLCKLKLMNLFLLETLRLYSPVPLIRRTTRTAVEMGGITVPRGTILTFSIATMHRDEEVWGADAGEFDPMRFDRGGGAKAALLSFSIGPRACIGQNFAMIEARAVVSVILRRFALSLSPEYVHAPTDVITLQPKHGLPMIVTRGKLKSRPRLPPLASPATTPTSAAAPRRGTAAASPVSHAPLLLLLQPCPALEEARRLHAALLVGGHRPGTVLVVQLARVCGSAKLEDVTDALRMLDRMPRRNSFAWNAAIKGLVDTGRFSEALDMFRETVRDGSVAADRFKYPLVNCHQGLCCAWSG</sequence>
<organism evidence="12 13">
    <name type="scientific">Zizania palustris</name>
    <name type="common">Northern wild rice</name>
    <dbReference type="NCBI Taxonomy" id="103762"/>
    <lineage>
        <taxon>Eukaryota</taxon>
        <taxon>Viridiplantae</taxon>
        <taxon>Streptophyta</taxon>
        <taxon>Embryophyta</taxon>
        <taxon>Tracheophyta</taxon>
        <taxon>Spermatophyta</taxon>
        <taxon>Magnoliopsida</taxon>
        <taxon>Liliopsida</taxon>
        <taxon>Poales</taxon>
        <taxon>Poaceae</taxon>
        <taxon>BOP clade</taxon>
        <taxon>Oryzoideae</taxon>
        <taxon>Oryzeae</taxon>
        <taxon>Zizaniinae</taxon>
        <taxon>Zizania</taxon>
    </lineage>
</organism>
<protein>
    <recommendedName>
        <fullName evidence="14">Cytochrome P450</fullName>
    </recommendedName>
</protein>
<comment type="caution">
    <text evidence="12">The sequence shown here is derived from an EMBL/GenBank/DDBJ whole genome shotgun (WGS) entry which is preliminary data.</text>
</comment>
<evidence type="ECO:0000256" key="6">
    <source>
        <dbReference type="ARBA" id="ARBA00023004"/>
    </source>
</evidence>
<dbReference type="PANTHER" id="PTHR24282:SF151">
    <property type="entry name" value="OS07G0635700 PROTEIN"/>
    <property type="match status" value="1"/>
</dbReference>
<dbReference type="OrthoDB" id="1470350at2759"/>
<dbReference type="GO" id="GO:0006629">
    <property type="term" value="P:lipid metabolic process"/>
    <property type="evidence" value="ECO:0007669"/>
    <property type="project" value="UniProtKB-ARBA"/>
</dbReference>
<dbReference type="NCBIfam" id="TIGR00756">
    <property type="entry name" value="PPR"/>
    <property type="match status" value="1"/>
</dbReference>
<accession>A0A8J5W4V9</accession>
<evidence type="ECO:0008006" key="14">
    <source>
        <dbReference type="Google" id="ProtNLM"/>
    </source>
</evidence>
<dbReference type="GO" id="GO:0016705">
    <property type="term" value="F:oxidoreductase activity, acting on paired donors, with incorporation or reduction of molecular oxygen"/>
    <property type="evidence" value="ECO:0007669"/>
    <property type="project" value="InterPro"/>
</dbReference>
<dbReference type="PROSITE" id="PS51375">
    <property type="entry name" value="PPR"/>
    <property type="match status" value="1"/>
</dbReference>
<reference evidence="12" key="2">
    <citation type="submission" date="2021-02" db="EMBL/GenBank/DDBJ databases">
        <authorList>
            <person name="Kimball J.A."/>
            <person name="Haas M.W."/>
            <person name="Macchietto M."/>
            <person name="Kono T."/>
            <person name="Duquette J."/>
            <person name="Shao M."/>
        </authorList>
    </citation>
    <scope>NUCLEOTIDE SEQUENCE</scope>
    <source>
        <tissue evidence="12">Fresh leaf tissue</tissue>
    </source>
</reference>